<gene>
    <name evidence="8" type="ORF">SAMN04487850_0360</name>
</gene>
<keyword evidence="9" id="KW-1185">Reference proteome</keyword>
<feature type="domain" description="Translocation and assembly module TamB C-terminal" evidence="7">
    <location>
        <begin position="1084"/>
        <end position="1519"/>
    </location>
</feature>
<evidence type="ECO:0000256" key="3">
    <source>
        <dbReference type="ARBA" id="ARBA00022989"/>
    </source>
</evidence>
<dbReference type="Proteomes" id="UP000199373">
    <property type="component" value="Unassembled WGS sequence"/>
</dbReference>
<organism evidence="8 9">
    <name type="scientific">Prevotella aff. ruminicola Tc2-24</name>
    <dbReference type="NCBI Taxonomy" id="81582"/>
    <lineage>
        <taxon>Bacteria</taxon>
        <taxon>Pseudomonadati</taxon>
        <taxon>Bacteroidota</taxon>
        <taxon>Bacteroidia</taxon>
        <taxon>Bacteroidales</taxon>
        <taxon>Prevotellaceae</taxon>
        <taxon>Prevotella</taxon>
    </lineage>
</organism>
<keyword evidence="3 6" id="KW-1133">Transmembrane helix</keyword>
<dbReference type="Pfam" id="PF04357">
    <property type="entry name" value="TamB"/>
    <property type="match status" value="1"/>
</dbReference>
<feature type="compositionally biased region" description="Low complexity" evidence="5">
    <location>
        <begin position="275"/>
        <end position="286"/>
    </location>
</feature>
<evidence type="ECO:0000256" key="4">
    <source>
        <dbReference type="ARBA" id="ARBA00023136"/>
    </source>
</evidence>
<sequence length="1538" mass="170400">MKVLKRLVSIAIWSIIAINLMLLGVSHLPAAQRYIGSKVSEVLGEKLGTQVSVGRVDLGFLNRMIIDDVLIYDQQQKEMLRVARLSAKVELMPLTEGRISISSAQLFGARARLYRKDAQSKPNYQFVLDSLASKDTTTHTPLDLKINSFIMRRSSVAYDEYDVAPTHGRFNPHHLYLSDISAYISLKALTDDSLHVNVRRLGFKEQSGLEVNRLTFHLEAGQQSASLEDFLLEMPSSRLQIDTLKATYRLSPTASKATGQTSPHTTVPEPVEGQTVADASTSSATAPQKMGSATALSKSTARPHHSTPRSPHHSTPRSLSLSKGTLAFHGGIKNSFITPSDLRCFNPSLKNFQREIYIETQVHGTDTHLTVPSLQLFTQEKDIDIDVNGWIEHWQKQPAWHLQMDRIACSEYSLDFLAKTFPQLPQEIKRIGSLRMNGTFDRNQQGTTALKSIVNSGAGDVDMQFTMTADRSFDGKIHTDGLQLQRLLADEAFGILATQIDVKGRLYDKQKPDITVNGLIDQLEYNHYTYNHITIDGTYQQGAVNGTFNIADPNIVAQLSGELTEGLFDGSSVKAKKVKVEGAVTRFVPAAVGLADWGTTEVSATIDADFTAHTINDAQGSLHIRDFTMTGTENAAPYRLDHLTVTSGYDGGIHFVSLKSDFADAELKGYFDYKTLAQSVTNYVGSKLPTLPGLPVTRQKTDNNFSLSLLMTKSDWLQRFFGVDLQLTRPLSLTAQMNDRTKEINLDGTLPAFAYNGARYSDGMIRITSPADTMKCDVKVKKHQDDGDIQSIHLQADAHQNEIIASLDWDNHNLEKRMSGQLNSIISLYQNIDNKSEAHVRILPSHVILNNGTWTVEPSDILYAQNHLLVDHFAVNRGQQHIIIDGTASKHSSDVLTVDLNEVEVGYILDLVNFHAVEFNGKATGRAQISSAFGDFAANADLTVDEFKFEQGRMGVLHAQTTWNQEKQQIDIHAVADDGPEAKTHINGFVSPTHNTIDLAIRADGTYIEFMHNFTKSFLSHITGHADGEVRLAGTLDNINLTGQLVVDGEASVTPLNTTYQLRRDTVVMIPDEIELRHMPLYDRDGHTGYLSGGIHHQHLTNLSYDLSVEANNLLAYDFNDFGENTFYGTVYATGDVAIHGRSNEVVIDCNVTPQRNSVFVYNAANPDAISSQEFIEWVTAPDSTATQTAKSTSVPNRATDTDIYINFLINATPAATLRLLMDATTKDYITLNGDGTIRATFHDKGAFNMFGTYTVDHGTYGITIQNIIKKNFTFNRGGTIVFGGDPYQAALNLQAVYPVNGVSLSDLNIGKSFTNNTIRVNCLMNIGGQPAAPQVDFDLEMPNVNADEQQMVRSVINGQQEMNQQVVYLLGIGRFYNQGVNNSTGSEQPDQASLAMQSFLSGTLSTQINTLLNQIIKNDNWNFGANISTGNEGWHNAEYEGIINGRMLNNRLLFNGQFGYRDNATQANPSFIGDFDVQYLLYPNGNLALKVYNQTNDRYFTKSSLNTQGIGLIMKKDFNGLRDLFTIKKKRKHKDKK</sequence>
<protein>
    <recommendedName>
        <fullName evidence="7">Translocation and assembly module TamB C-terminal domain-containing protein</fullName>
    </recommendedName>
</protein>
<reference evidence="8 9" key="1">
    <citation type="submission" date="2016-10" db="EMBL/GenBank/DDBJ databases">
        <authorList>
            <person name="de Groot N.N."/>
        </authorList>
    </citation>
    <scope>NUCLEOTIDE SEQUENCE [LARGE SCALE GENOMIC DNA]</scope>
    <source>
        <strain evidence="8 9">TC2-24</strain>
    </source>
</reference>
<dbReference type="GO" id="GO:0009306">
    <property type="term" value="P:protein secretion"/>
    <property type="evidence" value="ECO:0007669"/>
    <property type="project" value="InterPro"/>
</dbReference>
<accession>A0A1I0M5Z5</accession>
<dbReference type="InterPro" id="IPR052894">
    <property type="entry name" value="AsmA-related"/>
</dbReference>
<dbReference type="EMBL" id="FOIQ01000001">
    <property type="protein sequence ID" value="SEV83773.1"/>
    <property type="molecule type" value="Genomic_DNA"/>
</dbReference>
<dbReference type="GO" id="GO:0090313">
    <property type="term" value="P:regulation of protein targeting to membrane"/>
    <property type="evidence" value="ECO:0007669"/>
    <property type="project" value="TreeGrafter"/>
</dbReference>
<evidence type="ECO:0000256" key="1">
    <source>
        <dbReference type="ARBA" id="ARBA00004167"/>
    </source>
</evidence>
<feature type="transmembrane region" description="Helical" evidence="6">
    <location>
        <begin position="7"/>
        <end position="28"/>
    </location>
</feature>
<feature type="region of interest" description="Disordered" evidence="5">
    <location>
        <begin position="252"/>
        <end position="321"/>
    </location>
</feature>
<keyword evidence="4 6" id="KW-0472">Membrane</keyword>
<evidence type="ECO:0000313" key="9">
    <source>
        <dbReference type="Proteomes" id="UP000199373"/>
    </source>
</evidence>
<dbReference type="PANTHER" id="PTHR30441">
    <property type="entry name" value="DUF748 DOMAIN-CONTAINING PROTEIN"/>
    <property type="match status" value="1"/>
</dbReference>
<keyword evidence="2 6" id="KW-0812">Transmembrane</keyword>
<dbReference type="GO" id="GO:0005886">
    <property type="term" value="C:plasma membrane"/>
    <property type="evidence" value="ECO:0007669"/>
    <property type="project" value="InterPro"/>
</dbReference>
<dbReference type="InterPro" id="IPR007452">
    <property type="entry name" value="TamB_C"/>
</dbReference>
<evidence type="ECO:0000256" key="2">
    <source>
        <dbReference type="ARBA" id="ARBA00022692"/>
    </source>
</evidence>
<feature type="compositionally biased region" description="Polar residues" evidence="5">
    <location>
        <begin position="252"/>
        <end position="265"/>
    </location>
</feature>
<dbReference type="RefSeq" id="WP_091914307.1">
    <property type="nucleotide sequence ID" value="NZ_FOIQ01000001.1"/>
</dbReference>
<evidence type="ECO:0000259" key="7">
    <source>
        <dbReference type="Pfam" id="PF04357"/>
    </source>
</evidence>
<feature type="compositionally biased region" description="Basic residues" evidence="5">
    <location>
        <begin position="301"/>
        <end position="315"/>
    </location>
</feature>
<evidence type="ECO:0000256" key="5">
    <source>
        <dbReference type="SAM" id="MobiDB-lite"/>
    </source>
</evidence>
<evidence type="ECO:0000313" key="8">
    <source>
        <dbReference type="EMBL" id="SEV83773.1"/>
    </source>
</evidence>
<comment type="subcellular location">
    <subcellularLocation>
        <location evidence="1">Membrane</location>
        <topology evidence="1">Single-pass membrane protein</topology>
    </subcellularLocation>
</comment>
<dbReference type="PANTHER" id="PTHR30441:SF8">
    <property type="entry name" value="DUF748 DOMAIN-CONTAINING PROTEIN"/>
    <property type="match status" value="1"/>
</dbReference>
<evidence type="ECO:0000256" key="6">
    <source>
        <dbReference type="SAM" id="Phobius"/>
    </source>
</evidence>
<proteinExistence type="predicted"/>
<name>A0A1I0M5Z5_9BACT</name>